<keyword evidence="1" id="KW-0812">Transmembrane</keyword>
<proteinExistence type="predicted"/>
<gene>
    <name evidence="2" type="ORF">QTN89_02770</name>
</gene>
<protein>
    <submittedName>
        <fullName evidence="2">Uncharacterized protein</fullName>
    </submittedName>
</protein>
<reference evidence="2 3" key="1">
    <citation type="submission" date="2023-06" db="EMBL/GenBank/DDBJ databases">
        <title>Roseiconus lacunae JC819 isolated from Gulf of Mannar region, Tamil Nadu.</title>
        <authorList>
            <person name="Pk S."/>
            <person name="Ch S."/>
            <person name="Ch V.R."/>
        </authorList>
    </citation>
    <scope>NUCLEOTIDE SEQUENCE [LARGE SCALE GENOMIC DNA]</scope>
    <source>
        <strain evidence="2 3">JC819</strain>
    </source>
</reference>
<dbReference type="RefSeq" id="WP_289162115.1">
    <property type="nucleotide sequence ID" value="NZ_JASZZN010000002.1"/>
</dbReference>
<sequence>MLNQKMQVIPTTTFISGVELNGVVMDNTSVITYSLGIALLFLLSGMYFLALSFKNWSENQSAIRSDRTSH</sequence>
<accession>A0ABT7PCW3</accession>
<name>A0ABT7PCW3_9BACT</name>
<evidence type="ECO:0000313" key="2">
    <source>
        <dbReference type="EMBL" id="MDM4014338.1"/>
    </source>
</evidence>
<organism evidence="2 3">
    <name type="scientific">Roseiconus lacunae</name>
    <dbReference type="NCBI Taxonomy" id="2605694"/>
    <lineage>
        <taxon>Bacteria</taxon>
        <taxon>Pseudomonadati</taxon>
        <taxon>Planctomycetota</taxon>
        <taxon>Planctomycetia</taxon>
        <taxon>Pirellulales</taxon>
        <taxon>Pirellulaceae</taxon>
        <taxon>Roseiconus</taxon>
    </lineage>
</organism>
<dbReference type="EMBL" id="JASZZN010000002">
    <property type="protein sequence ID" value="MDM4014338.1"/>
    <property type="molecule type" value="Genomic_DNA"/>
</dbReference>
<keyword evidence="1" id="KW-0472">Membrane</keyword>
<evidence type="ECO:0000256" key="1">
    <source>
        <dbReference type="SAM" id="Phobius"/>
    </source>
</evidence>
<evidence type="ECO:0000313" key="3">
    <source>
        <dbReference type="Proteomes" id="UP001239462"/>
    </source>
</evidence>
<dbReference type="Proteomes" id="UP001239462">
    <property type="component" value="Unassembled WGS sequence"/>
</dbReference>
<keyword evidence="1" id="KW-1133">Transmembrane helix</keyword>
<comment type="caution">
    <text evidence="2">The sequence shown here is derived from an EMBL/GenBank/DDBJ whole genome shotgun (WGS) entry which is preliminary data.</text>
</comment>
<feature type="transmembrane region" description="Helical" evidence="1">
    <location>
        <begin position="30"/>
        <end position="51"/>
    </location>
</feature>
<keyword evidence="3" id="KW-1185">Reference proteome</keyword>